<feature type="domain" description="HD-GYP" evidence="3">
    <location>
        <begin position="146"/>
        <end position="343"/>
    </location>
</feature>
<accession>A0A0N1F8S2</accession>
<dbReference type="SMART" id="SM00448">
    <property type="entry name" value="REC"/>
    <property type="match status" value="1"/>
</dbReference>
<dbReference type="SUPFAM" id="SSF109604">
    <property type="entry name" value="HD-domain/PDEase-like"/>
    <property type="match status" value="1"/>
</dbReference>
<dbReference type="InterPro" id="IPR052020">
    <property type="entry name" value="Cyclic_di-GMP/3'3'-cGAMP_PDE"/>
</dbReference>
<dbReference type="InterPro" id="IPR011006">
    <property type="entry name" value="CheY-like_superfamily"/>
</dbReference>
<name>A0A0N1F8S2_9HYPH</name>
<dbReference type="Gene3D" id="3.40.50.2300">
    <property type="match status" value="1"/>
</dbReference>
<dbReference type="Gene3D" id="1.10.3210.10">
    <property type="entry name" value="Hypothetical protein af1432"/>
    <property type="match status" value="1"/>
</dbReference>
<dbReference type="InterPro" id="IPR001789">
    <property type="entry name" value="Sig_transdc_resp-reg_receiver"/>
</dbReference>
<dbReference type="Pfam" id="PF13487">
    <property type="entry name" value="HD_5"/>
    <property type="match status" value="1"/>
</dbReference>
<gene>
    <name evidence="4" type="ORF">AE618_01370</name>
</gene>
<reference evidence="4 5" key="1">
    <citation type="submission" date="2015-07" db="EMBL/GenBank/DDBJ databases">
        <title>Whole genome sequencing of Bosea vaviloviae isolated from cave pool.</title>
        <authorList>
            <person name="Tan N.E.H."/>
            <person name="Lee Y.P."/>
            <person name="Gan H.M."/>
            <person name="Barton H."/>
            <person name="Savka M.A."/>
        </authorList>
    </citation>
    <scope>NUCLEOTIDE SEQUENCE [LARGE SCALE GENOMIC DNA]</scope>
    <source>
        <strain evidence="4 5">SD260</strain>
    </source>
</reference>
<dbReference type="EMBL" id="LGSZ01000009">
    <property type="protein sequence ID" value="KPH83033.1"/>
    <property type="molecule type" value="Genomic_DNA"/>
</dbReference>
<evidence type="ECO:0000313" key="5">
    <source>
        <dbReference type="Proteomes" id="UP000037822"/>
    </source>
</evidence>
<evidence type="ECO:0008006" key="6">
    <source>
        <dbReference type="Google" id="ProtNLM"/>
    </source>
</evidence>
<comment type="caution">
    <text evidence="4">The sequence shown here is derived from an EMBL/GenBank/DDBJ whole genome shotgun (WGS) entry which is preliminary data.</text>
</comment>
<dbReference type="PROSITE" id="PS51832">
    <property type="entry name" value="HD_GYP"/>
    <property type="match status" value="1"/>
</dbReference>
<dbReference type="Proteomes" id="UP000037822">
    <property type="component" value="Unassembled WGS sequence"/>
</dbReference>
<keyword evidence="1" id="KW-0597">Phosphoprotein</keyword>
<dbReference type="GO" id="GO:0000160">
    <property type="term" value="P:phosphorelay signal transduction system"/>
    <property type="evidence" value="ECO:0007669"/>
    <property type="project" value="InterPro"/>
</dbReference>
<dbReference type="GO" id="GO:0008081">
    <property type="term" value="F:phosphoric diester hydrolase activity"/>
    <property type="evidence" value="ECO:0007669"/>
    <property type="project" value="UniProtKB-ARBA"/>
</dbReference>
<dbReference type="CDD" id="cd17551">
    <property type="entry name" value="REC_RpfG-like"/>
    <property type="match status" value="1"/>
</dbReference>
<dbReference type="SUPFAM" id="SSF52172">
    <property type="entry name" value="CheY-like"/>
    <property type="match status" value="1"/>
</dbReference>
<dbReference type="OrthoDB" id="9802066at2"/>
<dbReference type="SMART" id="SM00471">
    <property type="entry name" value="HDc"/>
    <property type="match status" value="1"/>
</dbReference>
<dbReference type="PANTHER" id="PTHR45228">
    <property type="entry name" value="CYCLIC DI-GMP PHOSPHODIESTERASE TM_0186-RELATED"/>
    <property type="match status" value="1"/>
</dbReference>
<dbReference type="AlphaFoldDB" id="A0A0N1F8S2"/>
<protein>
    <recommendedName>
        <fullName evidence="6">Two-component system response regulator</fullName>
    </recommendedName>
</protein>
<dbReference type="RefSeq" id="WP_054207250.1">
    <property type="nucleotide sequence ID" value="NZ_LGSZ01000009.1"/>
</dbReference>
<evidence type="ECO:0000259" key="2">
    <source>
        <dbReference type="PROSITE" id="PS50110"/>
    </source>
</evidence>
<dbReference type="PROSITE" id="PS50110">
    <property type="entry name" value="RESPONSE_REGULATORY"/>
    <property type="match status" value="1"/>
</dbReference>
<sequence length="353" mass="38850">MKILIVDDNRTYLMVLRGIVNNIGDHEIFVFANPLEALDAAATTEFDLVLVDYLMPEMDGVAFIRALRRLPNGSDQPIVMVTTNEQRDTRIAALDAGATDFLRKPIEPVELRARVQNLLNLREAQTAMRDKAVWLARAVKRATQELTDSHRDMAARLARAIECRDGHTGDHVVRMAALCRLVAEGLGLDEEQCDIIHAAAPMHDVGKIGIPDRILQKPGRLTDEEMELMRTHVSIGEAILTNGRSGLMQCAERIASCHHERWDGKGYPRGLSGNAIPIEGRIAAVADVFEALCANRVYRPGRPIEEARDFIRSGAGTHFDPACVAAFEARWSQIAALMQPVADPPAAQVALAS</sequence>
<dbReference type="Pfam" id="PF00072">
    <property type="entry name" value="Response_reg"/>
    <property type="match status" value="1"/>
</dbReference>
<evidence type="ECO:0000256" key="1">
    <source>
        <dbReference type="PROSITE-ProRule" id="PRU00169"/>
    </source>
</evidence>
<organism evidence="4 5">
    <name type="scientific">Bosea vaviloviae</name>
    <dbReference type="NCBI Taxonomy" id="1526658"/>
    <lineage>
        <taxon>Bacteria</taxon>
        <taxon>Pseudomonadati</taxon>
        <taxon>Pseudomonadota</taxon>
        <taxon>Alphaproteobacteria</taxon>
        <taxon>Hyphomicrobiales</taxon>
        <taxon>Boseaceae</taxon>
        <taxon>Bosea</taxon>
    </lineage>
</organism>
<dbReference type="PANTHER" id="PTHR45228:SF1">
    <property type="entry name" value="CYCLIC DI-GMP PHOSPHODIESTERASE TM_0186"/>
    <property type="match status" value="1"/>
</dbReference>
<dbReference type="CDD" id="cd00077">
    <property type="entry name" value="HDc"/>
    <property type="match status" value="1"/>
</dbReference>
<proteinExistence type="predicted"/>
<keyword evidence="5" id="KW-1185">Reference proteome</keyword>
<evidence type="ECO:0000259" key="3">
    <source>
        <dbReference type="PROSITE" id="PS51832"/>
    </source>
</evidence>
<dbReference type="InterPro" id="IPR003607">
    <property type="entry name" value="HD/PDEase_dom"/>
</dbReference>
<dbReference type="PATRIC" id="fig|1526658.3.peg.5200"/>
<feature type="modified residue" description="4-aspartylphosphate" evidence="1">
    <location>
        <position position="52"/>
    </location>
</feature>
<feature type="domain" description="Response regulatory" evidence="2">
    <location>
        <begin position="2"/>
        <end position="119"/>
    </location>
</feature>
<dbReference type="InterPro" id="IPR037522">
    <property type="entry name" value="HD_GYP_dom"/>
</dbReference>
<evidence type="ECO:0000313" key="4">
    <source>
        <dbReference type="EMBL" id="KPH83033.1"/>
    </source>
</evidence>